<feature type="binding site" evidence="14">
    <location>
        <begin position="31"/>
        <end position="35"/>
    </location>
    <ligand>
        <name>NAD(+)</name>
        <dbReference type="ChEBI" id="CHEBI:57540"/>
    </ligand>
</feature>
<dbReference type="FunFam" id="2.40.50.140:FF:000012">
    <property type="entry name" value="DNA ligase"/>
    <property type="match status" value="1"/>
</dbReference>
<evidence type="ECO:0000256" key="8">
    <source>
        <dbReference type="ARBA" id="ARBA00022833"/>
    </source>
</evidence>
<dbReference type="InterPro" id="IPR013839">
    <property type="entry name" value="DNAligase_adenylation"/>
</dbReference>
<dbReference type="InterPro" id="IPR004150">
    <property type="entry name" value="NAD_DNA_ligase_OB"/>
</dbReference>
<dbReference type="FunFam" id="1.10.150.20:FF:000007">
    <property type="entry name" value="DNA ligase"/>
    <property type="match status" value="1"/>
</dbReference>
<dbReference type="Gene3D" id="3.40.50.10190">
    <property type="entry name" value="BRCT domain"/>
    <property type="match status" value="1"/>
</dbReference>
<dbReference type="SMART" id="SM00278">
    <property type="entry name" value="HhH1"/>
    <property type="match status" value="2"/>
</dbReference>
<dbReference type="Gene3D" id="6.20.10.30">
    <property type="match status" value="1"/>
</dbReference>
<dbReference type="Pfam" id="PF22745">
    <property type="entry name" value="Nlig-Ia"/>
    <property type="match status" value="1"/>
</dbReference>
<feature type="binding site" evidence="14">
    <location>
        <position position="170"/>
    </location>
    <ligand>
        <name>NAD(+)</name>
        <dbReference type="ChEBI" id="CHEBI:57540"/>
    </ligand>
</feature>
<dbReference type="RefSeq" id="WP_077539784.1">
    <property type="nucleotide sequence ID" value="NZ_CP019633.1"/>
</dbReference>
<dbReference type="InterPro" id="IPR010994">
    <property type="entry name" value="RuvA_2-like"/>
</dbReference>
<dbReference type="Pfam" id="PF12826">
    <property type="entry name" value="HHH_2"/>
    <property type="match status" value="1"/>
</dbReference>
<evidence type="ECO:0000256" key="6">
    <source>
        <dbReference type="ARBA" id="ARBA00022723"/>
    </source>
</evidence>
<dbReference type="Pfam" id="PF00533">
    <property type="entry name" value="BRCT"/>
    <property type="match status" value="1"/>
</dbReference>
<dbReference type="InterPro" id="IPR004149">
    <property type="entry name" value="Znf_DNAligase_C4"/>
</dbReference>
<evidence type="ECO:0000259" key="16">
    <source>
        <dbReference type="PROSITE" id="PS50172"/>
    </source>
</evidence>
<comment type="catalytic activity">
    <reaction evidence="12 14 15">
        <text>NAD(+) + (deoxyribonucleotide)n-3'-hydroxyl + 5'-phospho-(deoxyribonucleotide)m = (deoxyribonucleotide)n+m + AMP + beta-nicotinamide D-nucleotide.</text>
        <dbReference type="EC" id="6.5.1.2"/>
    </reaction>
</comment>
<dbReference type="Gene3D" id="1.10.150.20">
    <property type="entry name" value="5' to 3' exonuclease, C-terminal subdomain"/>
    <property type="match status" value="2"/>
</dbReference>
<dbReference type="AlphaFoldDB" id="A0A1Q2HPS2"/>
<dbReference type="InterPro" id="IPR012340">
    <property type="entry name" value="NA-bd_OB-fold"/>
</dbReference>
<dbReference type="InterPro" id="IPR018239">
    <property type="entry name" value="DNA_ligase_AS"/>
</dbReference>
<keyword evidence="7 14" id="KW-0227">DNA damage</keyword>
<evidence type="ECO:0000256" key="4">
    <source>
        <dbReference type="ARBA" id="ARBA00022598"/>
    </source>
</evidence>
<dbReference type="InterPro" id="IPR033136">
    <property type="entry name" value="DNA_ligase_CS"/>
</dbReference>
<dbReference type="EC" id="6.5.1.2" evidence="2 14"/>
<evidence type="ECO:0000256" key="2">
    <source>
        <dbReference type="ARBA" id="ARBA00012722"/>
    </source>
</evidence>
<dbReference type="InterPro" id="IPR036420">
    <property type="entry name" value="BRCT_dom_sf"/>
</dbReference>
<dbReference type="SMART" id="SM00292">
    <property type="entry name" value="BRCT"/>
    <property type="match status" value="1"/>
</dbReference>
<evidence type="ECO:0000256" key="7">
    <source>
        <dbReference type="ARBA" id="ARBA00022763"/>
    </source>
</evidence>
<reference evidence="18" key="1">
    <citation type="submission" date="2017-02" db="EMBL/GenBank/DDBJ databases">
        <title>Comparative genomics and description of representatives of a novel lineage of planctomycetes thriving in anoxic sediments.</title>
        <authorList>
            <person name="Spring S."/>
            <person name="Bunk B."/>
            <person name="Sproer C."/>
            <person name="Klenk H.-P."/>
        </authorList>
    </citation>
    <scope>NUCLEOTIDE SEQUENCE [LARGE SCALE GENOMIC DNA]</scope>
    <source>
        <strain evidence="18">L21-RPul-D3</strain>
    </source>
</reference>
<dbReference type="PIRSF" id="PIRSF001604">
    <property type="entry name" value="LigA"/>
    <property type="match status" value="1"/>
</dbReference>
<evidence type="ECO:0000313" key="18">
    <source>
        <dbReference type="Proteomes" id="UP000188273"/>
    </source>
</evidence>
<organism evidence="17 18">
    <name type="scientific">Sedimentisphaera cyanobacteriorum</name>
    <dbReference type="NCBI Taxonomy" id="1940790"/>
    <lineage>
        <taxon>Bacteria</taxon>
        <taxon>Pseudomonadati</taxon>
        <taxon>Planctomycetota</taxon>
        <taxon>Phycisphaerae</taxon>
        <taxon>Sedimentisphaerales</taxon>
        <taxon>Sedimentisphaeraceae</taxon>
        <taxon>Sedimentisphaera</taxon>
    </lineage>
</organism>
<feature type="binding site" evidence="14">
    <location>
        <position position="134"/>
    </location>
    <ligand>
        <name>NAD(+)</name>
        <dbReference type="ChEBI" id="CHEBI:57540"/>
    </ligand>
</feature>
<feature type="active site" description="N6-AMP-lysine intermediate" evidence="14">
    <location>
        <position position="113"/>
    </location>
</feature>
<feature type="binding site" evidence="14">
    <location>
        <position position="111"/>
    </location>
    <ligand>
        <name>NAD(+)</name>
        <dbReference type="ChEBI" id="CHEBI:57540"/>
    </ligand>
</feature>
<dbReference type="Pfam" id="PF03120">
    <property type="entry name" value="OB_DNA_ligase"/>
    <property type="match status" value="1"/>
</dbReference>
<keyword evidence="9 14" id="KW-0460">Magnesium</keyword>
<dbReference type="HAMAP" id="MF_01588">
    <property type="entry name" value="DNA_ligase_A"/>
    <property type="match status" value="1"/>
</dbReference>
<feature type="domain" description="BRCT" evidence="16">
    <location>
        <begin position="584"/>
        <end position="661"/>
    </location>
</feature>
<comment type="cofactor">
    <cofactor evidence="14">
        <name>Mg(2+)</name>
        <dbReference type="ChEBI" id="CHEBI:18420"/>
    </cofactor>
    <cofactor evidence="14">
        <name>Mn(2+)</name>
        <dbReference type="ChEBI" id="CHEBI:29035"/>
    </cofactor>
</comment>
<dbReference type="GO" id="GO:0003911">
    <property type="term" value="F:DNA ligase (NAD+) activity"/>
    <property type="evidence" value="ECO:0007669"/>
    <property type="project" value="UniProtKB-UniRule"/>
</dbReference>
<dbReference type="CDD" id="cd00114">
    <property type="entry name" value="LIGANc"/>
    <property type="match status" value="1"/>
</dbReference>
<dbReference type="Pfam" id="PF03119">
    <property type="entry name" value="DNA_ligase_ZBD"/>
    <property type="match status" value="1"/>
</dbReference>
<feature type="binding site" evidence="14">
    <location>
        <position position="310"/>
    </location>
    <ligand>
        <name>NAD(+)</name>
        <dbReference type="ChEBI" id="CHEBI:57540"/>
    </ligand>
</feature>
<keyword evidence="14" id="KW-0464">Manganese</keyword>
<evidence type="ECO:0000256" key="9">
    <source>
        <dbReference type="ARBA" id="ARBA00022842"/>
    </source>
</evidence>
<keyword evidence="5 14" id="KW-0235">DNA replication</keyword>
<keyword evidence="6 14" id="KW-0479">Metal-binding</keyword>
<dbReference type="GO" id="GO:0005829">
    <property type="term" value="C:cytosol"/>
    <property type="evidence" value="ECO:0007669"/>
    <property type="project" value="TreeGrafter"/>
</dbReference>
<dbReference type="SUPFAM" id="SSF50249">
    <property type="entry name" value="Nucleic acid-binding proteins"/>
    <property type="match status" value="1"/>
</dbReference>
<dbReference type="GO" id="GO:0046872">
    <property type="term" value="F:metal ion binding"/>
    <property type="evidence" value="ECO:0007669"/>
    <property type="project" value="UniProtKB-KW"/>
</dbReference>
<dbReference type="EMBL" id="CP019633">
    <property type="protein sequence ID" value="AQQ09246.1"/>
    <property type="molecule type" value="Genomic_DNA"/>
</dbReference>
<gene>
    <name evidence="14 17" type="primary">ligA</name>
    <name evidence="17" type="ORF">L21SP3_01048</name>
</gene>
<evidence type="ECO:0000256" key="3">
    <source>
        <dbReference type="ARBA" id="ARBA00013308"/>
    </source>
</evidence>
<keyword evidence="4 14" id="KW-0436">Ligase</keyword>
<dbReference type="GO" id="GO:0006281">
    <property type="term" value="P:DNA repair"/>
    <property type="evidence" value="ECO:0007669"/>
    <property type="project" value="UniProtKB-KW"/>
</dbReference>
<feature type="binding site" evidence="14">
    <location>
        <position position="422"/>
    </location>
    <ligand>
        <name>Zn(2+)</name>
        <dbReference type="ChEBI" id="CHEBI:29105"/>
    </ligand>
</feature>
<keyword evidence="10 14" id="KW-0520">NAD</keyword>
<feature type="binding site" evidence="14">
    <location>
        <begin position="80"/>
        <end position="81"/>
    </location>
    <ligand>
        <name>NAD(+)</name>
        <dbReference type="ChEBI" id="CHEBI:57540"/>
    </ligand>
</feature>
<name>A0A1Q2HPS2_9BACT</name>
<dbReference type="InterPro" id="IPR013840">
    <property type="entry name" value="DNAligase_N"/>
</dbReference>
<evidence type="ECO:0000256" key="10">
    <source>
        <dbReference type="ARBA" id="ARBA00023027"/>
    </source>
</evidence>
<dbReference type="SUPFAM" id="SSF52113">
    <property type="entry name" value="BRCT domain"/>
    <property type="match status" value="1"/>
</dbReference>
<comment type="function">
    <text evidence="1 14">DNA ligase that catalyzes the formation of phosphodiester linkages between 5'-phosphoryl and 3'-hydroxyl groups in double-stranded DNA using NAD as a coenzyme and as the energy source for the reaction. It is essential for DNA replication and repair of damaged DNA.</text>
</comment>
<dbReference type="FunFam" id="1.10.150.20:FF:000006">
    <property type="entry name" value="DNA ligase"/>
    <property type="match status" value="1"/>
</dbReference>
<dbReference type="SUPFAM" id="SSF47781">
    <property type="entry name" value="RuvA domain 2-like"/>
    <property type="match status" value="1"/>
</dbReference>
<feature type="binding site" evidence="14">
    <location>
        <position position="286"/>
    </location>
    <ligand>
        <name>NAD(+)</name>
        <dbReference type="ChEBI" id="CHEBI:57540"/>
    </ligand>
</feature>
<dbReference type="STRING" id="1940790.L21SP3_01048"/>
<dbReference type="PROSITE" id="PS01055">
    <property type="entry name" value="DNA_LIGASE_N1"/>
    <property type="match status" value="1"/>
</dbReference>
<dbReference type="KEGG" id="pbu:L21SP3_01048"/>
<evidence type="ECO:0000256" key="11">
    <source>
        <dbReference type="ARBA" id="ARBA00023204"/>
    </source>
</evidence>
<feature type="binding site" evidence="14">
    <location>
        <position position="407"/>
    </location>
    <ligand>
        <name>Zn(2+)</name>
        <dbReference type="ChEBI" id="CHEBI:29105"/>
    </ligand>
</feature>
<evidence type="ECO:0000256" key="5">
    <source>
        <dbReference type="ARBA" id="ARBA00022705"/>
    </source>
</evidence>
<dbReference type="SUPFAM" id="SSF56091">
    <property type="entry name" value="DNA ligase/mRNA capping enzyme, catalytic domain"/>
    <property type="match status" value="1"/>
</dbReference>
<evidence type="ECO:0000256" key="13">
    <source>
        <dbReference type="ARBA" id="ARBA00060881"/>
    </source>
</evidence>
<evidence type="ECO:0000256" key="1">
    <source>
        <dbReference type="ARBA" id="ARBA00004067"/>
    </source>
</evidence>
<dbReference type="Pfam" id="PF14520">
    <property type="entry name" value="HHH_5"/>
    <property type="match status" value="1"/>
</dbReference>
<dbReference type="InterPro" id="IPR041663">
    <property type="entry name" value="DisA/LigA_HHH"/>
</dbReference>
<evidence type="ECO:0000256" key="12">
    <source>
        <dbReference type="ARBA" id="ARBA00034005"/>
    </source>
</evidence>
<dbReference type="InterPro" id="IPR001357">
    <property type="entry name" value="BRCT_dom"/>
</dbReference>
<evidence type="ECO:0000256" key="14">
    <source>
        <dbReference type="HAMAP-Rule" id="MF_01588"/>
    </source>
</evidence>
<accession>A0A1Q2HPS2</accession>
<keyword evidence="11 14" id="KW-0234">DNA repair</keyword>
<sequence length="661" mass="73333">MDLKSKAKDLREQIRRHDYLYYVLNSPEISDFRYDELFRQLRELEADHPELITPDSPTQRVSEAPSEGFERVSHLVPMLSIDNTYESAELRAFDSRVRKGLGSNDYSYTVELKIDGLAISLIYENGIFQRAATRGDGEQGDDVTANVKTIRSIPLKLNNPAAGRFEVRGEVFMSFSAFEKTNKLRDAQDRQRFANPRNAAAGSLKLLDAKEVSKRELSFFCYGLAGAENFSAKGHFAALNRLKEMGLPVNPEAAEAENIEQVIEIIQLWDEKRKTLNYPTDGMVIKVDSFEAQKKLGATGRSPRWCMAYKFSAEQKQTKISSVDVQVGKTGILTPVANLEPVELAGTTVRRASMHNFDEVERLDARVGDTVLVEKAGEIIPQVVKVLRDHRPETSERFLPPKECPVCGSQTAKDKNGVYLVCTNPNCPARLKGRLVYFVGKGQMDIDTLGPAVIEQLIEKGLVKNFSDLYGISREDLTSLDKIGDKSAENILASIEKSKETPLWRFVKALGIRYIGGQNAEILAERFGSLEAIMNASAEDMEAIDQIGPVAAASVKEYFADAENRETVNNLLARGVRPYVQQSGEEKPLAGKTFVVTGTLSQFTRDQVKEFISQNGGKVSSSVSSKTDYLLAGEKAGSKLKKASSLGVEIINEQELKEICS</sequence>
<dbReference type="FunFam" id="3.30.470.30:FF:000001">
    <property type="entry name" value="DNA ligase"/>
    <property type="match status" value="1"/>
</dbReference>
<dbReference type="FunFam" id="1.10.287.610:FF:000002">
    <property type="entry name" value="DNA ligase"/>
    <property type="match status" value="1"/>
</dbReference>
<dbReference type="NCBIfam" id="TIGR00575">
    <property type="entry name" value="dnlj"/>
    <property type="match status" value="1"/>
</dbReference>
<dbReference type="Gene3D" id="3.30.470.30">
    <property type="entry name" value="DNA ligase/mRNA capping enzyme"/>
    <property type="match status" value="1"/>
</dbReference>
<feature type="binding site" evidence="14">
    <location>
        <position position="427"/>
    </location>
    <ligand>
        <name>Zn(2+)</name>
        <dbReference type="ChEBI" id="CHEBI:29105"/>
    </ligand>
</feature>
<dbReference type="GO" id="GO:0003677">
    <property type="term" value="F:DNA binding"/>
    <property type="evidence" value="ECO:0007669"/>
    <property type="project" value="InterPro"/>
</dbReference>
<dbReference type="NCBIfam" id="NF005932">
    <property type="entry name" value="PRK07956.1"/>
    <property type="match status" value="1"/>
</dbReference>
<dbReference type="PANTHER" id="PTHR23389:SF9">
    <property type="entry name" value="DNA LIGASE"/>
    <property type="match status" value="1"/>
</dbReference>
<dbReference type="OrthoDB" id="9759736at2"/>
<proteinExistence type="inferred from homology"/>
<feature type="binding site" evidence="14">
    <location>
        <position position="404"/>
    </location>
    <ligand>
        <name>Zn(2+)</name>
        <dbReference type="ChEBI" id="CHEBI:29105"/>
    </ligand>
</feature>
<dbReference type="Gene3D" id="2.40.50.140">
    <property type="entry name" value="Nucleic acid-binding proteins"/>
    <property type="match status" value="1"/>
</dbReference>
<dbReference type="SMART" id="SM00532">
    <property type="entry name" value="LIGANc"/>
    <property type="match status" value="1"/>
</dbReference>
<evidence type="ECO:0000256" key="15">
    <source>
        <dbReference type="RuleBase" id="RU000618"/>
    </source>
</evidence>
<dbReference type="PANTHER" id="PTHR23389">
    <property type="entry name" value="CHROMOSOME TRANSMISSION FIDELITY FACTOR 18"/>
    <property type="match status" value="1"/>
</dbReference>
<dbReference type="PROSITE" id="PS01056">
    <property type="entry name" value="DNA_LIGASE_N2"/>
    <property type="match status" value="1"/>
</dbReference>
<dbReference type="Proteomes" id="UP000188273">
    <property type="component" value="Chromosome"/>
</dbReference>
<dbReference type="InterPro" id="IPR001679">
    <property type="entry name" value="DNA_ligase"/>
</dbReference>
<keyword evidence="18" id="KW-1185">Reference proteome</keyword>
<dbReference type="PROSITE" id="PS50172">
    <property type="entry name" value="BRCT"/>
    <property type="match status" value="1"/>
</dbReference>
<comment type="similarity">
    <text evidence="13 14">Belongs to the NAD-dependent DNA ligase family. LigA subfamily.</text>
</comment>
<dbReference type="CDD" id="cd17748">
    <property type="entry name" value="BRCT_DNA_ligase_like"/>
    <property type="match status" value="1"/>
</dbReference>
<keyword evidence="8 14" id="KW-0862">Zinc</keyword>
<evidence type="ECO:0000313" key="17">
    <source>
        <dbReference type="EMBL" id="AQQ09246.1"/>
    </source>
</evidence>
<dbReference type="InterPro" id="IPR003583">
    <property type="entry name" value="Hlx-hairpin-Hlx_DNA-bd_motif"/>
</dbReference>
<dbReference type="Gene3D" id="1.10.287.610">
    <property type="entry name" value="Helix hairpin bin"/>
    <property type="match status" value="1"/>
</dbReference>
<dbReference type="Pfam" id="PF01653">
    <property type="entry name" value="DNA_ligase_aden"/>
    <property type="match status" value="1"/>
</dbReference>
<protein>
    <recommendedName>
        <fullName evidence="3 14">DNA ligase</fullName>
        <ecNumber evidence="2 14">6.5.1.2</ecNumber>
    </recommendedName>
    <alternativeName>
        <fullName evidence="14">Polydeoxyribonucleotide synthase [NAD(+)]</fullName>
    </alternativeName>
</protein>
<dbReference type="GO" id="GO:0006260">
    <property type="term" value="P:DNA replication"/>
    <property type="evidence" value="ECO:0007669"/>
    <property type="project" value="UniProtKB-KW"/>
</dbReference>